<evidence type="ECO:0000256" key="2">
    <source>
        <dbReference type="ARBA" id="ARBA00011344"/>
    </source>
</evidence>
<dbReference type="EMBL" id="LT629758">
    <property type="protein sequence ID" value="SDT75722.1"/>
    <property type="molecule type" value="Genomic_DNA"/>
</dbReference>
<dbReference type="Gene3D" id="1.10.1740.10">
    <property type="match status" value="1"/>
</dbReference>
<dbReference type="STRING" id="113562.SAMN04489716_7393"/>
<reference evidence="9 10" key="1">
    <citation type="submission" date="2016-10" db="EMBL/GenBank/DDBJ databases">
        <authorList>
            <person name="de Groot N.N."/>
        </authorList>
    </citation>
    <scope>NUCLEOTIDE SEQUENCE [LARGE SCALE GENOMIC DNA]</scope>
    <source>
        <strain evidence="9 10">DSM 43941</strain>
    </source>
</reference>
<gene>
    <name evidence="9" type="ORF">SAMN04489716_7393</name>
</gene>
<dbReference type="SUPFAM" id="SSF54427">
    <property type="entry name" value="NTF2-like"/>
    <property type="match status" value="1"/>
</dbReference>
<dbReference type="InterPro" id="IPR052704">
    <property type="entry name" value="ECF_Sigma-70_Domain"/>
</dbReference>
<dbReference type="InterPro" id="IPR036388">
    <property type="entry name" value="WH-like_DNA-bd_sf"/>
</dbReference>
<keyword evidence="3" id="KW-0805">Transcription regulation</keyword>
<dbReference type="Pfam" id="PF08281">
    <property type="entry name" value="Sigma70_r4_2"/>
    <property type="match status" value="1"/>
</dbReference>
<dbReference type="Proteomes" id="UP000198688">
    <property type="component" value="Chromosome I"/>
</dbReference>
<feature type="domain" description="RNA polymerase sigma factor 70 region 4 type 2" evidence="7">
    <location>
        <begin position="114"/>
        <end position="164"/>
    </location>
</feature>
<protein>
    <submittedName>
        <fullName evidence="9">RNA polymerase sigma-70 factor, ECF subfamily</fullName>
    </submittedName>
</protein>
<dbReference type="NCBIfam" id="TIGR02937">
    <property type="entry name" value="sigma70-ECF"/>
    <property type="match status" value="1"/>
</dbReference>
<evidence type="ECO:0000313" key="10">
    <source>
        <dbReference type="Proteomes" id="UP000198688"/>
    </source>
</evidence>
<dbReference type="SUPFAM" id="SSF88659">
    <property type="entry name" value="Sigma3 and sigma4 domains of RNA polymerase sigma factors"/>
    <property type="match status" value="1"/>
</dbReference>
<evidence type="ECO:0000259" key="7">
    <source>
        <dbReference type="Pfam" id="PF08281"/>
    </source>
</evidence>
<evidence type="ECO:0000259" key="8">
    <source>
        <dbReference type="Pfam" id="PF12680"/>
    </source>
</evidence>
<dbReference type="AlphaFoldDB" id="A0A1H2CZS1"/>
<dbReference type="PANTHER" id="PTHR30173">
    <property type="entry name" value="SIGMA 19 FACTOR"/>
    <property type="match status" value="1"/>
</dbReference>
<dbReference type="SUPFAM" id="SSF88946">
    <property type="entry name" value="Sigma2 domain of RNA polymerase sigma factors"/>
    <property type="match status" value="1"/>
</dbReference>
<dbReference type="InterPro" id="IPR013324">
    <property type="entry name" value="RNA_pol_sigma_r3/r4-like"/>
</dbReference>
<dbReference type="Gene3D" id="3.10.450.50">
    <property type="match status" value="1"/>
</dbReference>
<feature type="domain" description="RNA polymerase sigma-70 region 2" evidence="6">
    <location>
        <begin position="16"/>
        <end position="79"/>
    </location>
</feature>
<dbReference type="InterPro" id="IPR014284">
    <property type="entry name" value="RNA_pol_sigma-70_dom"/>
</dbReference>
<evidence type="ECO:0000256" key="3">
    <source>
        <dbReference type="ARBA" id="ARBA00023015"/>
    </source>
</evidence>
<keyword evidence="5" id="KW-0804">Transcription</keyword>
<dbReference type="InterPro" id="IPR013325">
    <property type="entry name" value="RNA_pol_sigma_r2"/>
</dbReference>
<name>A0A1H2CZS1_9ACTN</name>
<keyword evidence="10" id="KW-1185">Reference proteome</keyword>
<evidence type="ECO:0000256" key="4">
    <source>
        <dbReference type="ARBA" id="ARBA00023082"/>
    </source>
</evidence>
<dbReference type="GO" id="GO:0016987">
    <property type="term" value="F:sigma factor activity"/>
    <property type="evidence" value="ECO:0007669"/>
    <property type="project" value="UniProtKB-KW"/>
</dbReference>
<dbReference type="Gene3D" id="1.10.10.10">
    <property type="entry name" value="Winged helix-like DNA-binding domain superfamily/Winged helix DNA-binding domain"/>
    <property type="match status" value="1"/>
</dbReference>
<evidence type="ECO:0000313" key="9">
    <source>
        <dbReference type="EMBL" id="SDT75722.1"/>
    </source>
</evidence>
<evidence type="ECO:0000259" key="6">
    <source>
        <dbReference type="Pfam" id="PF04542"/>
    </source>
</evidence>
<proteinExistence type="inferred from homology"/>
<evidence type="ECO:0000256" key="5">
    <source>
        <dbReference type="ARBA" id="ARBA00023163"/>
    </source>
</evidence>
<dbReference type="NCBIfam" id="NF007214">
    <property type="entry name" value="PRK09636.1"/>
    <property type="match status" value="1"/>
</dbReference>
<dbReference type="GO" id="GO:0003677">
    <property type="term" value="F:DNA binding"/>
    <property type="evidence" value="ECO:0007669"/>
    <property type="project" value="InterPro"/>
</dbReference>
<dbReference type="InterPro" id="IPR007627">
    <property type="entry name" value="RNA_pol_sigma70_r2"/>
</dbReference>
<feature type="domain" description="SnoaL-like" evidence="8">
    <location>
        <begin position="185"/>
        <end position="286"/>
    </location>
</feature>
<keyword evidence="4" id="KW-0731">Sigma factor</keyword>
<evidence type="ECO:0000256" key="1">
    <source>
        <dbReference type="ARBA" id="ARBA00010641"/>
    </source>
</evidence>
<organism evidence="9 10">
    <name type="scientific">Actinoplanes derwentensis</name>
    <dbReference type="NCBI Taxonomy" id="113562"/>
    <lineage>
        <taxon>Bacteria</taxon>
        <taxon>Bacillati</taxon>
        <taxon>Actinomycetota</taxon>
        <taxon>Actinomycetes</taxon>
        <taxon>Micromonosporales</taxon>
        <taxon>Micromonosporaceae</taxon>
        <taxon>Actinoplanes</taxon>
    </lineage>
</organism>
<sequence>MSRRIRVMPSSSVADFEAHRSYLTAVAYRMLGSRAEAEDAVQETWLRYARQTAEEIRDVRGWLTTVTARICLDHLNSARVRRDTYPGEWLPAFVVEPDADPADHAELSDQVSIALLVVLEKLTPEQRVAFVLHDAFAVPFDEVAAVLDSTPAAARQHASRGRKAVADGQVRHTAGLPEQRRVLNAFLAAARDGDMRTLAAVLAPDVVAIGDGGGVVRAALRPVLGADRVARFFTGLLAHRLPGVTDLTIEPVLVNGSAALMLSGRNPDGSRLLVVVAVTVDEGRITGVFNQQNPEKLVLSCTRPISRKN</sequence>
<dbReference type="Pfam" id="PF12680">
    <property type="entry name" value="SnoaL_2"/>
    <property type="match status" value="1"/>
</dbReference>
<dbReference type="InterPro" id="IPR032710">
    <property type="entry name" value="NTF2-like_dom_sf"/>
</dbReference>
<comment type="subunit">
    <text evidence="2">Interacts transiently with the RNA polymerase catalytic core formed by RpoA, RpoB, RpoC and RpoZ (2 alpha, 1 beta, 1 beta' and 1 omega subunit) to form the RNA polymerase holoenzyme that can initiate transcription.</text>
</comment>
<dbReference type="GO" id="GO:0006352">
    <property type="term" value="P:DNA-templated transcription initiation"/>
    <property type="evidence" value="ECO:0007669"/>
    <property type="project" value="InterPro"/>
</dbReference>
<accession>A0A1H2CZS1</accession>
<dbReference type="PANTHER" id="PTHR30173:SF43">
    <property type="entry name" value="ECF RNA POLYMERASE SIGMA FACTOR SIGI-RELATED"/>
    <property type="match status" value="1"/>
</dbReference>
<dbReference type="InterPro" id="IPR013249">
    <property type="entry name" value="RNA_pol_sigma70_r4_t2"/>
</dbReference>
<dbReference type="InterPro" id="IPR037401">
    <property type="entry name" value="SnoaL-like"/>
</dbReference>
<comment type="similarity">
    <text evidence="1">Belongs to the sigma-70 factor family. ECF subfamily.</text>
</comment>
<dbReference type="Pfam" id="PF04542">
    <property type="entry name" value="Sigma70_r2"/>
    <property type="match status" value="1"/>
</dbReference>